<dbReference type="PANTHER" id="PTHR44229:SF4">
    <property type="entry name" value="15-HYDROXYPROSTAGLANDIN DEHYDROGENASE [NAD(+)]"/>
    <property type="match status" value="1"/>
</dbReference>
<dbReference type="AlphaFoldDB" id="A0AAV9QL40"/>
<dbReference type="InterPro" id="IPR002347">
    <property type="entry name" value="SDR_fam"/>
</dbReference>
<keyword evidence="4" id="KW-1185">Reference proteome</keyword>
<dbReference type="InterPro" id="IPR036291">
    <property type="entry name" value="NAD(P)-bd_dom_sf"/>
</dbReference>
<dbReference type="Pfam" id="PF00106">
    <property type="entry name" value="adh_short"/>
    <property type="match status" value="1"/>
</dbReference>
<organism evidence="3 4">
    <name type="scientific">Vermiconidia calcicola</name>
    <dbReference type="NCBI Taxonomy" id="1690605"/>
    <lineage>
        <taxon>Eukaryota</taxon>
        <taxon>Fungi</taxon>
        <taxon>Dikarya</taxon>
        <taxon>Ascomycota</taxon>
        <taxon>Pezizomycotina</taxon>
        <taxon>Dothideomycetes</taxon>
        <taxon>Dothideomycetidae</taxon>
        <taxon>Mycosphaerellales</taxon>
        <taxon>Extremaceae</taxon>
        <taxon>Vermiconidia</taxon>
    </lineage>
</organism>
<protein>
    <submittedName>
        <fullName evidence="3">Uncharacterized protein</fullName>
    </submittedName>
</protein>
<evidence type="ECO:0000313" key="4">
    <source>
        <dbReference type="Proteomes" id="UP001345827"/>
    </source>
</evidence>
<dbReference type="GO" id="GO:0016616">
    <property type="term" value="F:oxidoreductase activity, acting on the CH-OH group of donors, NAD or NADP as acceptor"/>
    <property type="evidence" value="ECO:0007669"/>
    <property type="project" value="TreeGrafter"/>
</dbReference>
<reference evidence="3 4" key="1">
    <citation type="submission" date="2023-06" db="EMBL/GenBank/DDBJ databases">
        <title>Black Yeasts Isolated from many extreme environments.</title>
        <authorList>
            <person name="Coleine C."/>
            <person name="Stajich J.E."/>
            <person name="Selbmann L."/>
        </authorList>
    </citation>
    <scope>NUCLEOTIDE SEQUENCE [LARGE SCALE GENOMIC DNA]</scope>
    <source>
        <strain evidence="3 4">CCFEE 5887</strain>
    </source>
</reference>
<accession>A0AAV9QL40</accession>
<keyword evidence="2" id="KW-0560">Oxidoreductase</keyword>
<dbReference type="PANTHER" id="PTHR44229">
    <property type="entry name" value="15-HYDROXYPROSTAGLANDIN DEHYDROGENASE [NAD(+)]"/>
    <property type="match status" value="1"/>
</dbReference>
<dbReference type="Proteomes" id="UP001345827">
    <property type="component" value="Unassembled WGS sequence"/>
</dbReference>
<evidence type="ECO:0000256" key="2">
    <source>
        <dbReference type="ARBA" id="ARBA00023002"/>
    </source>
</evidence>
<evidence type="ECO:0000313" key="3">
    <source>
        <dbReference type="EMBL" id="KAK5543620.1"/>
    </source>
</evidence>
<dbReference type="GO" id="GO:0005737">
    <property type="term" value="C:cytoplasm"/>
    <property type="evidence" value="ECO:0007669"/>
    <property type="project" value="TreeGrafter"/>
</dbReference>
<sequence length="688" mass="75135">MSQEHAYLTGGASGIGRAVAQMLVKHNIKVFIADRDLEGAQKLVDELNKNGQVAKCAHVDVLDWNSQAKAFSQAVADSGRIDYVYPIAGVGERPSIINDPSQTGFEMPDLTVLDVDLTGVIYTVSLAVQQFRRQEPGKNGFRGKSKFTYLVTSLGVGVKQSKSVASRASAACTQYLRCPSIQLRSIEYSGVVGLTRSYGHYLPEEKITMNAVCPNVIRTGISTSAFYDSLEGTGLLAPIEGVVDTFQKLLGTDATSGECFEVGPNYKSQGAVPRKAPEFLDKESEKSRATNTALSFQTREDRPEVGTTRNTRIQYAESDSAQVKDTHIITTTSMPTQPSIFTPYLSPSLHSHLSSCPPMPIDIDSYARTPLARLQATALPQIGVIELVSSPQTFTQLYDALYKSSFPRRAERERSDLITARLAAQAAGTRTGLAPYRIVGIRDKNNQAIGAAQFSVLSLPLPQPQPLASTRSAARGAIFAVPYLQYIYIRPSSRRQDMSEVLHTFVLAVAAADAFTMARMASTSASSSSLSTTTTSVSVTVPFTLFETEPPDHGDDTLSRAYAAERSKIHTSTGGIALVLRRRHGDHKILSAHVQPGLEPDDPPLTLVWVIRQSPNPASQNYDIKDIGKHLVAAYYRSLRDEGFPEANICRAERMVEERCKGAEFHLMPLSEVKDFTDAEHLDMYPSD</sequence>
<evidence type="ECO:0000256" key="1">
    <source>
        <dbReference type="ARBA" id="ARBA00006484"/>
    </source>
</evidence>
<dbReference type="PRINTS" id="PR00081">
    <property type="entry name" value="GDHRDH"/>
</dbReference>
<comment type="similarity">
    <text evidence="1">Belongs to the short-chain dehydrogenases/reductases (SDR) family.</text>
</comment>
<gene>
    <name evidence="3" type="ORF">LTR25_001234</name>
</gene>
<dbReference type="Gene3D" id="3.40.50.720">
    <property type="entry name" value="NAD(P)-binding Rossmann-like Domain"/>
    <property type="match status" value="1"/>
</dbReference>
<dbReference type="SUPFAM" id="SSF51735">
    <property type="entry name" value="NAD(P)-binding Rossmann-fold domains"/>
    <property type="match status" value="1"/>
</dbReference>
<dbReference type="EMBL" id="JAXLQG010000002">
    <property type="protein sequence ID" value="KAK5543620.1"/>
    <property type="molecule type" value="Genomic_DNA"/>
</dbReference>
<proteinExistence type="inferred from homology"/>
<comment type="caution">
    <text evidence="3">The sequence shown here is derived from an EMBL/GenBank/DDBJ whole genome shotgun (WGS) entry which is preliminary data.</text>
</comment>
<name>A0AAV9QL40_9PEZI</name>